<dbReference type="Proteomes" id="UP001062846">
    <property type="component" value="Chromosome 12"/>
</dbReference>
<comment type="caution">
    <text evidence="1">The sequence shown here is derived from an EMBL/GenBank/DDBJ whole genome shotgun (WGS) entry which is preliminary data.</text>
</comment>
<proteinExistence type="predicted"/>
<organism evidence="1 2">
    <name type="scientific">Rhododendron molle</name>
    <name type="common">Chinese azalea</name>
    <name type="synonym">Azalea mollis</name>
    <dbReference type="NCBI Taxonomy" id="49168"/>
    <lineage>
        <taxon>Eukaryota</taxon>
        <taxon>Viridiplantae</taxon>
        <taxon>Streptophyta</taxon>
        <taxon>Embryophyta</taxon>
        <taxon>Tracheophyta</taxon>
        <taxon>Spermatophyta</taxon>
        <taxon>Magnoliopsida</taxon>
        <taxon>eudicotyledons</taxon>
        <taxon>Gunneridae</taxon>
        <taxon>Pentapetalae</taxon>
        <taxon>asterids</taxon>
        <taxon>Ericales</taxon>
        <taxon>Ericaceae</taxon>
        <taxon>Ericoideae</taxon>
        <taxon>Rhodoreae</taxon>
        <taxon>Rhododendron</taxon>
    </lineage>
</organism>
<keyword evidence="2" id="KW-1185">Reference proteome</keyword>
<name>A0ACC0LKD6_RHOML</name>
<sequence>MLDGDLVKTVTLIREKDVGVVIRNERELNQIRMHGEKAKEKGICGGKENAVPKLFHPPCRHLMIMLDQRPNAYDVNERERENAFNRGGPHH</sequence>
<reference evidence="1" key="1">
    <citation type="submission" date="2022-02" db="EMBL/GenBank/DDBJ databases">
        <title>Plant Genome Project.</title>
        <authorList>
            <person name="Zhang R.-G."/>
        </authorList>
    </citation>
    <scope>NUCLEOTIDE SEQUENCE</scope>
    <source>
        <strain evidence="1">AT1</strain>
    </source>
</reference>
<dbReference type="EMBL" id="CM046399">
    <property type="protein sequence ID" value="KAI8529100.1"/>
    <property type="molecule type" value="Genomic_DNA"/>
</dbReference>
<accession>A0ACC0LKD6</accession>
<protein>
    <submittedName>
        <fullName evidence="1">Uncharacterized protein</fullName>
    </submittedName>
</protein>
<evidence type="ECO:0000313" key="1">
    <source>
        <dbReference type="EMBL" id="KAI8529100.1"/>
    </source>
</evidence>
<gene>
    <name evidence="1" type="ORF">RHMOL_Rhmol12G0199700</name>
</gene>
<evidence type="ECO:0000313" key="2">
    <source>
        <dbReference type="Proteomes" id="UP001062846"/>
    </source>
</evidence>